<dbReference type="SUPFAM" id="SSF54593">
    <property type="entry name" value="Glyoxalase/Bleomycin resistance protein/Dihydroxybiphenyl dioxygenase"/>
    <property type="match status" value="1"/>
</dbReference>
<dbReference type="PROSITE" id="PS51819">
    <property type="entry name" value="VOC"/>
    <property type="match status" value="1"/>
</dbReference>
<name>A0A1A9GKV3_9ACTN</name>
<gene>
    <name evidence="2" type="ORF">I601_1880</name>
</gene>
<dbReference type="EMBL" id="CP015079">
    <property type="protein sequence ID" value="ANH38310.1"/>
    <property type="molecule type" value="Genomic_DNA"/>
</dbReference>
<organism evidence="2 3">
    <name type="scientific">Nocardioides dokdonensis FR1436</name>
    <dbReference type="NCBI Taxonomy" id="1300347"/>
    <lineage>
        <taxon>Bacteria</taxon>
        <taxon>Bacillati</taxon>
        <taxon>Actinomycetota</taxon>
        <taxon>Actinomycetes</taxon>
        <taxon>Propionibacteriales</taxon>
        <taxon>Nocardioidaceae</taxon>
        <taxon>Nocardioides</taxon>
    </lineage>
</organism>
<evidence type="ECO:0000259" key="1">
    <source>
        <dbReference type="PROSITE" id="PS51819"/>
    </source>
</evidence>
<dbReference type="InterPro" id="IPR004360">
    <property type="entry name" value="Glyas_Fos-R_dOase_dom"/>
</dbReference>
<sequence>MRLHHVQVSCPRGGEDAARRFWAEGLGLVEVEKPVALRARGGAWFRAYDDAGAVGAEVHVGVEDAFAPARKAHPALLLDSVAALEAATTRLEALGFEVDLTERHTFDGHERVHARDGHGNRVELLAVEEHPR</sequence>
<accession>A0A1A9GKV3</accession>
<evidence type="ECO:0000313" key="3">
    <source>
        <dbReference type="Proteomes" id="UP000077868"/>
    </source>
</evidence>
<dbReference type="Pfam" id="PF00903">
    <property type="entry name" value="Glyoxalase"/>
    <property type="match status" value="1"/>
</dbReference>
<dbReference type="InterPro" id="IPR029068">
    <property type="entry name" value="Glyas_Bleomycin-R_OHBP_Dase"/>
</dbReference>
<keyword evidence="3" id="KW-1185">Reference proteome</keyword>
<dbReference type="RefSeq" id="WP_068108582.1">
    <property type="nucleotide sequence ID" value="NZ_CP015079.1"/>
</dbReference>
<proteinExistence type="predicted"/>
<dbReference type="AlphaFoldDB" id="A0A1A9GKV3"/>
<dbReference type="KEGG" id="ndk:I601_1880"/>
<feature type="domain" description="VOC" evidence="1">
    <location>
        <begin position="2"/>
        <end position="127"/>
    </location>
</feature>
<reference evidence="2 3" key="1">
    <citation type="submission" date="2016-03" db="EMBL/GenBank/DDBJ databases">
        <title>Complete genome sequence of a soil Actinobacterium, Nocardioides dokdonensis FR1436.</title>
        <authorList>
            <person name="Kwon S.-K."/>
            <person name="Kim K."/>
            <person name="Kim J.F."/>
        </authorList>
    </citation>
    <scope>NUCLEOTIDE SEQUENCE [LARGE SCALE GENOMIC DNA]</scope>
    <source>
        <strain evidence="2 3">FR1436</strain>
    </source>
</reference>
<dbReference type="PANTHER" id="PTHR39175:SF1">
    <property type="entry name" value="FAMILY PROTEIN, PUTATIVE (AFU_ORTHOLOGUE AFUA_3G15060)-RELATED"/>
    <property type="match status" value="1"/>
</dbReference>
<evidence type="ECO:0000313" key="2">
    <source>
        <dbReference type="EMBL" id="ANH38310.1"/>
    </source>
</evidence>
<dbReference type="Gene3D" id="3.10.180.10">
    <property type="entry name" value="2,3-Dihydroxybiphenyl 1,2-Dioxygenase, domain 1"/>
    <property type="match status" value="1"/>
</dbReference>
<dbReference type="PATRIC" id="fig|1300347.3.peg.1881"/>
<protein>
    <submittedName>
        <fullName evidence="2">Glyoxalase-like domain protein</fullName>
    </submittedName>
</protein>
<dbReference type="PANTHER" id="PTHR39175">
    <property type="entry name" value="FAMILY PROTEIN, PUTATIVE (AFU_ORTHOLOGUE AFUA_3G15060)-RELATED"/>
    <property type="match status" value="1"/>
</dbReference>
<dbReference type="STRING" id="1300347.I601_1880"/>
<dbReference type="Proteomes" id="UP000077868">
    <property type="component" value="Chromosome"/>
</dbReference>
<dbReference type="OrthoDB" id="9813630at2"/>
<dbReference type="InterPro" id="IPR037523">
    <property type="entry name" value="VOC_core"/>
</dbReference>